<evidence type="ECO:0000313" key="9">
    <source>
        <dbReference type="EMBL" id="TXB97787.1"/>
    </source>
</evidence>
<dbReference type="InterPro" id="IPR003663">
    <property type="entry name" value="Sugar/inositol_transpt"/>
</dbReference>
<evidence type="ECO:0000256" key="6">
    <source>
        <dbReference type="ARBA" id="ARBA00023136"/>
    </source>
</evidence>
<feature type="transmembrane region" description="Helical" evidence="7">
    <location>
        <begin position="121"/>
        <end position="147"/>
    </location>
</feature>
<keyword evidence="6 7" id="KW-0472">Membrane</keyword>
<evidence type="ECO:0000256" key="2">
    <source>
        <dbReference type="ARBA" id="ARBA00010992"/>
    </source>
</evidence>
<feature type="domain" description="Major facilitator superfamily (MFS) profile" evidence="8">
    <location>
        <begin position="23"/>
        <end position="163"/>
    </location>
</feature>
<accession>A0A5C6SIG8</accession>
<keyword evidence="5 7" id="KW-1133">Transmembrane helix</keyword>
<feature type="transmembrane region" description="Helical" evidence="7">
    <location>
        <begin position="12"/>
        <end position="36"/>
    </location>
</feature>
<dbReference type="Pfam" id="PF00083">
    <property type="entry name" value="Sugar_tr"/>
    <property type="match status" value="1"/>
</dbReference>
<evidence type="ECO:0000256" key="7">
    <source>
        <dbReference type="SAM" id="Phobius"/>
    </source>
</evidence>
<feature type="transmembrane region" description="Helical" evidence="7">
    <location>
        <begin position="96"/>
        <end position="115"/>
    </location>
</feature>
<dbReference type="InterPro" id="IPR036259">
    <property type="entry name" value="MFS_trans_sf"/>
</dbReference>
<comment type="subcellular location">
    <subcellularLocation>
        <location evidence="1">Membrane</location>
        <topology evidence="1">Multi-pass membrane protein</topology>
    </subcellularLocation>
</comment>
<dbReference type="EMBL" id="VMNF01000013">
    <property type="protein sequence ID" value="TXB97787.1"/>
    <property type="molecule type" value="Genomic_DNA"/>
</dbReference>
<dbReference type="Gene3D" id="1.20.1250.20">
    <property type="entry name" value="MFS general substrate transporter like domains"/>
    <property type="match status" value="1"/>
</dbReference>
<evidence type="ECO:0000256" key="5">
    <source>
        <dbReference type="ARBA" id="ARBA00022989"/>
    </source>
</evidence>
<keyword evidence="3" id="KW-0813">Transport</keyword>
<dbReference type="SUPFAM" id="SSF103473">
    <property type="entry name" value="MFS general substrate transporter"/>
    <property type="match status" value="1"/>
</dbReference>
<organism evidence="9 10">
    <name type="scientific">Fusarium oxysporum f. sp. cubense</name>
    <dbReference type="NCBI Taxonomy" id="61366"/>
    <lineage>
        <taxon>Eukaryota</taxon>
        <taxon>Fungi</taxon>
        <taxon>Dikarya</taxon>
        <taxon>Ascomycota</taxon>
        <taxon>Pezizomycotina</taxon>
        <taxon>Sordariomycetes</taxon>
        <taxon>Hypocreomycetidae</taxon>
        <taxon>Hypocreales</taxon>
        <taxon>Nectriaceae</taxon>
        <taxon>Fusarium</taxon>
        <taxon>Fusarium oxysporum species complex</taxon>
    </lineage>
</organism>
<dbReference type="InterPro" id="IPR050360">
    <property type="entry name" value="MFS_Sugar_Transporters"/>
</dbReference>
<evidence type="ECO:0000256" key="1">
    <source>
        <dbReference type="ARBA" id="ARBA00004141"/>
    </source>
</evidence>
<comment type="similarity">
    <text evidence="2">Belongs to the major facilitator superfamily. Sugar transporter (TC 2.A.1.1) family.</text>
</comment>
<dbReference type="InterPro" id="IPR005828">
    <property type="entry name" value="MFS_sugar_transport-like"/>
</dbReference>
<proteinExistence type="inferred from homology"/>
<keyword evidence="4 7" id="KW-0812">Transmembrane</keyword>
<evidence type="ECO:0000259" key="8">
    <source>
        <dbReference type="PROSITE" id="PS50850"/>
    </source>
</evidence>
<dbReference type="GO" id="GO:0016020">
    <property type="term" value="C:membrane"/>
    <property type="evidence" value="ECO:0007669"/>
    <property type="project" value="UniProtKB-SubCell"/>
</dbReference>
<dbReference type="GO" id="GO:0005351">
    <property type="term" value="F:carbohydrate:proton symporter activity"/>
    <property type="evidence" value="ECO:0007669"/>
    <property type="project" value="TreeGrafter"/>
</dbReference>
<sequence length="163" mass="17108">MILHRAHFHYEAEVDTSFGCILLTAIVATGGLVLGYDFGCVNGLIRSNSFIAVVEGPGETRISQNNVALVMSILFCGASFGAITGGALGDRLGRKWLIQLSSAVYVVGVSLQMAVGFYDSALVLVLIGRLIGGVGVGINSVGTVLYMTETVSILDFLNAMFLA</sequence>
<evidence type="ECO:0000256" key="4">
    <source>
        <dbReference type="ARBA" id="ARBA00022692"/>
    </source>
</evidence>
<protein>
    <recommendedName>
        <fullName evidence="8">Major facilitator superfamily (MFS) profile domain-containing protein</fullName>
    </recommendedName>
</protein>
<comment type="caution">
    <text evidence="9">The sequence shown here is derived from an EMBL/GenBank/DDBJ whole genome shotgun (WGS) entry which is preliminary data.</text>
</comment>
<dbReference type="PANTHER" id="PTHR48022">
    <property type="entry name" value="PLASTIDIC GLUCOSE TRANSPORTER 4"/>
    <property type="match status" value="1"/>
</dbReference>
<evidence type="ECO:0000313" key="10">
    <source>
        <dbReference type="Proteomes" id="UP000321331"/>
    </source>
</evidence>
<dbReference type="Proteomes" id="UP000321331">
    <property type="component" value="Unassembled WGS sequence"/>
</dbReference>
<dbReference type="PRINTS" id="PR00171">
    <property type="entry name" value="SUGRTRNSPORT"/>
</dbReference>
<gene>
    <name evidence="9" type="ORF">FocTR4_00016961</name>
</gene>
<dbReference type="PROSITE" id="PS50850">
    <property type="entry name" value="MFS"/>
    <property type="match status" value="1"/>
</dbReference>
<dbReference type="AlphaFoldDB" id="A0A5C6SIG8"/>
<reference evidence="9 10" key="1">
    <citation type="submission" date="2019-07" db="EMBL/GenBank/DDBJ databases">
        <title>The First High-Quality Draft Genome Sequence of the Causal Agent of the Current Panama Disease Epidemic.</title>
        <authorList>
            <person name="Warmington R.J."/>
            <person name="Kay W."/>
            <person name="Jeffries A."/>
            <person name="Bebber D."/>
            <person name="Moore K."/>
            <person name="Studholme D.J."/>
        </authorList>
    </citation>
    <scope>NUCLEOTIDE SEQUENCE [LARGE SCALE GENOMIC DNA]</scope>
    <source>
        <strain evidence="9 10">TR4</strain>
    </source>
</reference>
<name>A0A5C6SIG8_FUSOC</name>
<evidence type="ECO:0000256" key="3">
    <source>
        <dbReference type="ARBA" id="ARBA00022448"/>
    </source>
</evidence>
<feature type="transmembrane region" description="Helical" evidence="7">
    <location>
        <begin position="67"/>
        <end position="89"/>
    </location>
</feature>
<dbReference type="PANTHER" id="PTHR48022:SF6">
    <property type="entry name" value="MSTA PROTEIN-RELATED"/>
    <property type="match status" value="1"/>
</dbReference>
<dbReference type="InterPro" id="IPR020846">
    <property type="entry name" value="MFS_dom"/>
</dbReference>